<feature type="chain" id="PRO_5039375885" description="Ribosomally synthesized peptide with SipW-like signal peptide" evidence="1">
    <location>
        <begin position="28"/>
        <end position="191"/>
    </location>
</feature>
<evidence type="ECO:0000313" key="3">
    <source>
        <dbReference type="Proteomes" id="UP000252167"/>
    </source>
</evidence>
<accession>A0A365YGC5</accession>
<protein>
    <recommendedName>
        <fullName evidence="4">Ribosomally synthesized peptide with SipW-like signal peptide</fullName>
    </recommendedName>
</protein>
<dbReference type="RefSeq" id="WP_113607067.1">
    <property type="nucleotide sequence ID" value="NZ_POAF01000003.1"/>
</dbReference>
<dbReference type="EMBL" id="POAF01000003">
    <property type="protein sequence ID" value="RBM01765.1"/>
    <property type="molecule type" value="Genomic_DNA"/>
</dbReference>
<comment type="caution">
    <text evidence="2">The sequence shown here is derived from an EMBL/GenBank/DDBJ whole genome shotgun (WGS) entry which is preliminary data.</text>
</comment>
<evidence type="ECO:0000256" key="1">
    <source>
        <dbReference type="SAM" id="SignalP"/>
    </source>
</evidence>
<dbReference type="NCBIfam" id="TIGR04088">
    <property type="entry name" value="cognate_SipW"/>
    <property type="match status" value="1"/>
</dbReference>
<dbReference type="Proteomes" id="UP000252167">
    <property type="component" value="Unassembled WGS sequence"/>
</dbReference>
<feature type="signal peptide" evidence="1">
    <location>
        <begin position="1"/>
        <end position="27"/>
    </location>
</feature>
<proteinExistence type="predicted"/>
<evidence type="ECO:0008006" key="4">
    <source>
        <dbReference type="Google" id="ProtNLM"/>
    </source>
</evidence>
<name>A0A365YGC5_9MICC</name>
<sequence length="191" mass="18684">MSRRSVQVKAILSVGILVGLGSVSTLAAWTGTATATTSITAAKVSLGVGATASSATSESYTVPVSSVNWYPGASAAAVVVVKNTSTVELPYSIRGSITDSGGVELGKAMQVQVKTGSTVSGTAPSATCSGTAAIVDKKAGSAFGGSVEVSTLAAGASETLCVQYSLPVTAANNLQGATTKLDLVFTGTVGS</sequence>
<reference evidence="2 3" key="1">
    <citation type="submission" date="2018-01" db="EMBL/GenBank/DDBJ databases">
        <title>Glutamicibacter soli strain NHPC-3 Whole genome sequence and assembly.</title>
        <authorList>
            <person name="Choudhury P."/>
            <person name="Gupta D."/>
            <person name="Sengupta K."/>
            <person name="Jawed A."/>
            <person name="Sultana N."/>
            <person name="Saha P."/>
        </authorList>
    </citation>
    <scope>NUCLEOTIDE SEQUENCE [LARGE SCALE GENOMIC DNA]</scope>
    <source>
        <strain evidence="2 3">NHPC-3</strain>
    </source>
</reference>
<evidence type="ECO:0000313" key="2">
    <source>
        <dbReference type="EMBL" id="RBM01765.1"/>
    </source>
</evidence>
<keyword evidence="3" id="KW-1185">Reference proteome</keyword>
<organism evidence="2 3">
    <name type="scientific">Glutamicibacter soli</name>
    <dbReference type="NCBI Taxonomy" id="453836"/>
    <lineage>
        <taxon>Bacteria</taxon>
        <taxon>Bacillati</taxon>
        <taxon>Actinomycetota</taxon>
        <taxon>Actinomycetes</taxon>
        <taxon>Micrococcales</taxon>
        <taxon>Micrococcaceae</taxon>
        <taxon>Glutamicibacter</taxon>
    </lineage>
</organism>
<gene>
    <name evidence="2" type="ORF">C1H84_07945</name>
</gene>
<dbReference type="InterPro" id="IPR023833">
    <property type="entry name" value="Signal_pept_SipW-depend-type"/>
</dbReference>
<keyword evidence="1" id="KW-0732">Signal</keyword>
<dbReference type="AlphaFoldDB" id="A0A365YGC5"/>